<dbReference type="Pfam" id="PF08484">
    <property type="entry name" value="Methyltransf_14"/>
    <property type="match status" value="1"/>
</dbReference>
<dbReference type="Gene3D" id="6.20.50.110">
    <property type="entry name" value="Methyltransferase, zinc-binding domain"/>
    <property type="match status" value="1"/>
</dbReference>
<evidence type="ECO:0000313" key="4">
    <source>
        <dbReference type="Proteomes" id="UP001227964"/>
    </source>
</evidence>
<dbReference type="Pfam" id="PF08421">
    <property type="entry name" value="Methyltransf_13"/>
    <property type="match status" value="1"/>
</dbReference>
<dbReference type="InterPro" id="IPR013630">
    <property type="entry name" value="Methyltransf_Zn-bd_dom_put"/>
</dbReference>
<dbReference type="PANTHER" id="PTHR43861">
    <property type="entry name" value="TRANS-ACONITATE 2-METHYLTRANSFERASE-RELATED"/>
    <property type="match status" value="1"/>
</dbReference>
<proteinExistence type="predicted"/>
<dbReference type="EMBL" id="JASSVS010000001">
    <property type="protein sequence ID" value="MDL0429756.1"/>
    <property type="molecule type" value="Genomic_DNA"/>
</dbReference>
<gene>
    <name evidence="3" type="ORF">QPM17_01350</name>
</gene>
<reference evidence="3 4" key="1">
    <citation type="submission" date="2023-06" db="EMBL/GenBank/DDBJ databases">
        <title>Marinobacter azerbaijanicus a moderately halophilic, isolated from Urmia Lake in Azerbaijan region of Iran.</title>
        <authorList>
            <person name="Sanchez-Porro C."/>
            <person name="Aghdam E.M."/>
            <person name="Saheb S.M."/>
            <person name="Tarhriz V."/>
            <person name="Kazemi E."/>
            <person name="Ammozegar M.A."/>
            <person name="Ventosa A."/>
            <person name="Hejazi M.S."/>
        </authorList>
    </citation>
    <scope>NUCLEOTIDE SEQUENCE [LARGE SCALE GENOMIC DNA]</scope>
    <source>
        <strain evidence="3 4">TBZ242</strain>
    </source>
</reference>
<dbReference type="GO" id="GO:0032259">
    <property type="term" value="P:methylation"/>
    <property type="evidence" value="ECO:0007669"/>
    <property type="project" value="UniProtKB-KW"/>
</dbReference>
<keyword evidence="4" id="KW-1185">Reference proteome</keyword>
<feature type="domain" description="C-methyltransferase" evidence="2">
    <location>
        <begin position="248"/>
        <end position="405"/>
    </location>
</feature>
<feature type="domain" description="Methyltransferase putative zinc binding" evidence="1">
    <location>
        <begin position="9"/>
        <end position="66"/>
    </location>
</feature>
<dbReference type="Gene3D" id="3.40.50.720">
    <property type="entry name" value="NAD(P)-binding Rossmann-like Domain"/>
    <property type="match status" value="1"/>
</dbReference>
<dbReference type="Gene3D" id="3.40.50.150">
    <property type="entry name" value="Vaccinia Virus protein VP39"/>
    <property type="match status" value="1"/>
</dbReference>
<dbReference type="InterPro" id="IPR038576">
    <property type="entry name" value="Methyltransf_Zn-bd_dom_put_sf"/>
</dbReference>
<organism evidence="3 4">
    <name type="scientific">Marinobacter azerbaijanicus</name>
    <dbReference type="NCBI Taxonomy" id="3050455"/>
    <lineage>
        <taxon>Bacteria</taxon>
        <taxon>Pseudomonadati</taxon>
        <taxon>Pseudomonadota</taxon>
        <taxon>Gammaproteobacteria</taxon>
        <taxon>Pseudomonadales</taxon>
        <taxon>Marinobacteraceae</taxon>
        <taxon>Marinobacter</taxon>
    </lineage>
</organism>
<dbReference type="InterPro" id="IPR029063">
    <property type="entry name" value="SAM-dependent_MTases_sf"/>
</dbReference>
<name>A0ABT7I6K4_9GAMM</name>
<dbReference type="PANTHER" id="PTHR43861:SF5">
    <property type="entry name" value="BLL5978 PROTEIN"/>
    <property type="match status" value="1"/>
</dbReference>
<protein>
    <submittedName>
        <fullName evidence="3">Methyltransferase domain-containing protein</fullName>
    </submittedName>
</protein>
<dbReference type="Gene3D" id="6.10.250.3100">
    <property type="match status" value="1"/>
</dbReference>
<dbReference type="SUPFAM" id="SSF53335">
    <property type="entry name" value="S-adenosyl-L-methionine-dependent methyltransferases"/>
    <property type="match status" value="1"/>
</dbReference>
<dbReference type="InterPro" id="IPR013691">
    <property type="entry name" value="MeTrfase_14"/>
</dbReference>
<evidence type="ECO:0000259" key="1">
    <source>
        <dbReference type="Pfam" id="PF08421"/>
    </source>
</evidence>
<accession>A0ABT7I6K4</accession>
<comment type="caution">
    <text evidence="3">The sequence shown here is derived from an EMBL/GenBank/DDBJ whole genome shotgun (WGS) entry which is preliminary data.</text>
</comment>
<sequence>MSERASHFCRCCESTDMFMFLPLGPHGPAQGFLEREKLHQEKLFDLNTHACLQCGLIQVPNRLPPDFFRHYLWVPSTGALAHVHFADLAKKLKSSLLTNSEDLFVDIGCNDGLLLKSANDIGIKTLGIDPAENIGQIAKEKNLTVISEYFNADTAKLALEQHGKAKVITSNNTFNHIDNLHDFMDGIRILLEQNGTFIVEVPQALQYFNNLMFDNIYHEHVSVFSVKSLSDLYRGFGMEIYDIEPIEVQGGSMRVYAKFADGEVNIPPRVKEWLEEEKNAGLLDADAYKRFKASVESIRDELLSILEDLKAEGKSIIGYGASAKGNTLLNFYRIGTETLPMIVDKNTLKHGLYSPGMHIPVCPVEEIAEENPDYILILAWNFADEIMTQQDEYRRGGGRFIVPLPKPRIV</sequence>
<dbReference type="Proteomes" id="UP001227964">
    <property type="component" value="Unassembled WGS sequence"/>
</dbReference>
<keyword evidence="3" id="KW-0808">Transferase</keyword>
<dbReference type="RefSeq" id="WP_285388116.1">
    <property type="nucleotide sequence ID" value="NZ_JASSVS010000001.1"/>
</dbReference>
<evidence type="ECO:0000313" key="3">
    <source>
        <dbReference type="EMBL" id="MDL0429756.1"/>
    </source>
</evidence>
<evidence type="ECO:0000259" key="2">
    <source>
        <dbReference type="Pfam" id="PF08484"/>
    </source>
</evidence>
<keyword evidence="3" id="KW-0489">Methyltransferase</keyword>
<dbReference type="Pfam" id="PF13489">
    <property type="entry name" value="Methyltransf_23"/>
    <property type="match status" value="1"/>
</dbReference>
<dbReference type="GO" id="GO:0008168">
    <property type="term" value="F:methyltransferase activity"/>
    <property type="evidence" value="ECO:0007669"/>
    <property type="project" value="UniProtKB-KW"/>
</dbReference>